<protein>
    <submittedName>
        <fullName evidence="1">Uncharacterized protein</fullName>
    </submittedName>
</protein>
<keyword evidence="2" id="KW-1185">Reference proteome</keyword>
<dbReference type="AlphaFoldDB" id="A0A1H6SEY2"/>
<sequence length="282" mass="31391">MNPVSGNPGPGPDAAGRLEVEAEFLRRALGAGERGDPATVHVVPDALAQDFPFPLPVLPGLHVYGSVRSVAPRWTFFGGDPSESPEFRWWRAFFDVELAVPEVVRTFRAHLSPRGWRTAELGLARAVLAADRGHWHAVRPEQRLELHLNARQAARAAQVWLSVTEVDEDHALRLQGLEPRPPYLPDFDLALPTLVMPPGVEVQFGHGSSYEEITVLRGLPLPEAFQILLGQLTDHGAELRFQLLEEGEAEAFLRWQGLPLLLSLRHQGDALRLALRLLREDR</sequence>
<evidence type="ECO:0000313" key="1">
    <source>
        <dbReference type="EMBL" id="SEI65396.1"/>
    </source>
</evidence>
<name>A0A1H6SEY2_9DEIO</name>
<dbReference type="STRING" id="856736.SAMN04488058_101249"/>
<evidence type="ECO:0000313" key="2">
    <source>
        <dbReference type="Proteomes" id="UP000199223"/>
    </source>
</evidence>
<dbReference type="EMBL" id="FNZA01000001">
    <property type="protein sequence ID" value="SEI65396.1"/>
    <property type="molecule type" value="Genomic_DNA"/>
</dbReference>
<reference evidence="2" key="1">
    <citation type="submission" date="2016-10" db="EMBL/GenBank/DDBJ databases">
        <authorList>
            <person name="Varghese N."/>
            <person name="Submissions S."/>
        </authorList>
    </citation>
    <scope>NUCLEOTIDE SEQUENCE [LARGE SCALE GENOMIC DNA]</scope>
    <source>
        <strain evidence="2">CGMCC 1.10218</strain>
    </source>
</reference>
<organism evidence="1 2">
    <name type="scientific">Deinococcus reticulitermitis</name>
    <dbReference type="NCBI Taxonomy" id="856736"/>
    <lineage>
        <taxon>Bacteria</taxon>
        <taxon>Thermotogati</taxon>
        <taxon>Deinococcota</taxon>
        <taxon>Deinococci</taxon>
        <taxon>Deinococcales</taxon>
        <taxon>Deinococcaceae</taxon>
        <taxon>Deinococcus</taxon>
    </lineage>
</organism>
<proteinExistence type="predicted"/>
<accession>A0A1H6SEY2</accession>
<gene>
    <name evidence="1" type="ORF">SAMN04488058_101249</name>
</gene>
<dbReference type="Proteomes" id="UP000199223">
    <property type="component" value="Unassembled WGS sequence"/>
</dbReference>